<dbReference type="AlphaFoldDB" id="A0A849VEF4"/>
<evidence type="ECO:0000313" key="3">
    <source>
        <dbReference type="Proteomes" id="UP000586305"/>
    </source>
</evidence>
<gene>
    <name evidence="2" type="ORF">HG263_14110</name>
</gene>
<protein>
    <recommendedName>
        <fullName evidence="1">TniQ domain-containing protein</fullName>
    </recommendedName>
</protein>
<organism evidence="2 3">
    <name type="scientific">Pseudoalteromonas caenipelagi</name>
    <dbReference type="NCBI Taxonomy" id="2726988"/>
    <lineage>
        <taxon>Bacteria</taxon>
        <taxon>Pseudomonadati</taxon>
        <taxon>Pseudomonadota</taxon>
        <taxon>Gammaproteobacteria</taxon>
        <taxon>Alteromonadales</taxon>
        <taxon>Pseudoalteromonadaceae</taxon>
        <taxon>Pseudoalteromonas</taxon>
    </lineage>
</organism>
<dbReference type="Pfam" id="PF06527">
    <property type="entry name" value="TniQ"/>
    <property type="match status" value="1"/>
</dbReference>
<comment type="caution">
    <text evidence="2">The sequence shown here is derived from an EMBL/GenBank/DDBJ whole genome shotgun (WGS) entry which is preliminary data.</text>
</comment>
<proteinExistence type="predicted"/>
<dbReference type="EMBL" id="JABBPG010000006">
    <property type="protein sequence ID" value="NOU51666.1"/>
    <property type="molecule type" value="Genomic_DNA"/>
</dbReference>
<dbReference type="InterPro" id="IPR009492">
    <property type="entry name" value="TniQ"/>
</dbReference>
<dbReference type="RefSeq" id="WP_171626730.1">
    <property type="nucleotide sequence ID" value="NZ_JABBPG010000006.1"/>
</dbReference>
<name>A0A849VEF4_9GAMM</name>
<keyword evidence="3" id="KW-1185">Reference proteome</keyword>
<reference evidence="2 3" key="1">
    <citation type="submission" date="2020-04" db="EMBL/GenBank/DDBJ databases">
        <title>Pseudoalteromonas caenipelagi sp. nov., isolated from a tidal flat.</title>
        <authorList>
            <person name="Park S."/>
            <person name="Yoon J.-H."/>
        </authorList>
    </citation>
    <scope>NUCLEOTIDE SEQUENCE [LARGE SCALE GENOMIC DNA]</scope>
    <source>
        <strain evidence="2 3">JBTF-M23</strain>
    </source>
</reference>
<dbReference type="Proteomes" id="UP000586305">
    <property type="component" value="Unassembled WGS sequence"/>
</dbReference>
<accession>A0A849VEF4</accession>
<evidence type="ECO:0000259" key="1">
    <source>
        <dbReference type="Pfam" id="PF06527"/>
    </source>
</evidence>
<evidence type="ECO:0000313" key="2">
    <source>
        <dbReference type="EMBL" id="NOU51666.1"/>
    </source>
</evidence>
<sequence length="308" mass="34965">MRLPVALPSETLFSRLIRGLTVSGVSRSSYYCWLLGSSRVSLHPYLTSNLIKIASKAAESVNSLYFSQTLFPLFGHYLPSHNQKIYDSALYSSHGFRSCQLANFREHECLTLKYCPLCARNDIKQYGVAYWHIEHQVPGIECCSSHPVWLIHEPLREASQVHEGLLPCECGKILDCNDKAFDFARYTLGRLQLIQSGKQPKKDYLPILASKGYVTKGGSIRRTLLATELARLVEELDFPYTELMPESERDYKYFSNLLKPNANQHPFKHLLLDYCLSDLNVAHILAVKPELNKNLKPDHCSGTINLAT</sequence>
<feature type="domain" description="TniQ" evidence="1">
    <location>
        <begin position="4"/>
        <end position="148"/>
    </location>
</feature>